<dbReference type="RefSeq" id="WP_092842253.1">
    <property type="nucleotide sequence ID" value="NZ_FOVP01000034.1"/>
</dbReference>
<evidence type="ECO:0000313" key="2">
    <source>
        <dbReference type="EMBL" id="SFO37414.1"/>
    </source>
</evidence>
<accession>A0A1I5GMX7</accession>
<evidence type="ECO:0000259" key="1">
    <source>
        <dbReference type="Pfam" id="PF13524"/>
    </source>
</evidence>
<reference evidence="3" key="1">
    <citation type="submission" date="2016-10" db="EMBL/GenBank/DDBJ databases">
        <authorList>
            <person name="Varghese N."/>
            <person name="Submissions S."/>
        </authorList>
    </citation>
    <scope>NUCLEOTIDE SEQUENCE [LARGE SCALE GENOMIC DNA]</scope>
    <source>
        <strain evidence="3">DSM 28463</strain>
    </source>
</reference>
<protein>
    <submittedName>
        <fullName evidence="2">Spore maturation protein CgeB</fullName>
    </submittedName>
</protein>
<dbReference type="Pfam" id="PF13524">
    <property type="entry name" value="Glyco_trans_1_2"/>
    <property type="match status" value="1"/>
</dbReference>
<gene>
    <name evidence="2" type="ORF">SAMN04487859_13412</name>
</gene>
<evidence type="ECO:0000313" key="3">
    <source>
        <dbReference type="Proteomes" id="UP000198599"/>
    </source>
</evidence>
<dbReference type="Proteomes" id="UP000198599">
    <property type="component" value="Unassembled WGS sequence"/>
</dbReference>
<dbReference type="STRING" id="1005928.SAMN04487859_13412"/>
<sequence length="548" mass="61627">MNQHSKPSNVQGLLAAARFLADAGRTDSAAFLRQGLERERVLAAACRSRTDRDGDAAVPRSTSVRAVTVLDEFSTNSFADAFHNTALLPDHWRAQFEEARPQIFFCESAWSGADSQQRPWKGKIYASTNFPKENRGILLEILAHCRKKGIPTVFWNKEDPTHYSDRIHDFVKTATEFDHVFTTAVECVERYKADYGLKSVHALPFATNPALFNPIDTGSRSDAVTFAGSWYANHLERSEHMHDILRGLRAAGYDLEIYNRYHGDGDPLHAWPSEYTPFVRPAVPHDQIADAYKSSRLALNINTVTQSRTMFARRVFELMSCNTLVLSNYSVGVEDMFGSDVIFCDSDPQRLATLSGDDIDAIRERNLTQVLAHHTYRHRWEEILTRIGFAHRPAAEDICVVWPVHKLGDAEIALGWFQQEADLSRDQLLLMAMDAMEPLEIATLYEKFNRYGITVTSLHHAETLAIEGRYAPVETDHIALIEPEALPPPGWLARARLHLQYAAGMVIEPAKEPQLRYKTQTTPGASIILSSQTVLSGLLAQTTKFYAV</sequence>
<organism evidence="2 3">
    <name type="scientific">Roseovarius lutimaris</name>
    <dbReference type="NCBI Taxonomy" id="1005928"/>
    <lineage>
        <taxon>Bacteria</taxon>
        <taxon>Pseudomonadati</taxon>
        <taxon>Pseudomonadota</taxon>
        <taxon>Alphaproteobacteria</taxon>
        <taxon>Rhodobacterales</taxon>
        <taxon>Roseobacteraceae</taxon>
        <taxon>Roseovarius</taxon>
    </lineage>
</organism>
<dbReference type="AlphaFoldDB" id="A0A1I5GMX7"/>
<feature type="domain" description="Spore protein YkvP/CgeB glycosyl transferase-like" evidence="1">
    <location>
        <begin position="259"/>
        <end position="384"/>
    </location>
</feature>
<dbReference type="OrthoDB" id="8756565at2"/>
<dbReference type="InterPro" id="IPR055259">
    <property type="entry name" value="YkvP/CgeB_Glyco_trans-like"/>
</dbReference>
<keyword evidence="3" id="KW-1185">Reference proteome</keyword>
<proteinExistence type="predicted"/>
<dbReference type="EMBL" id="FOVP01000034">
    <property type="protein sequence ID" value="SFO37414.1"/>
    <property type="molecule type" value="Genomic_DNA"/>
</dbReference>
<name>A0A1I5GMX7_9RHOB</name>